<comment type="caution">
    <text evidence="3">The sequence shown here is derived from an EMBL/GenBank/DDBJ whole genome shotgun (WGS) entry which is preliminary data.</text>
</comment>
<sequence length="611" mass="68856">MAEQDVIGSESTDDQGHAAGPQPGEGVRLPKHKRPFLAKFSTIHTDKYPHQNLRRDFPLPNFDRNLTVEKARFEPQSAVVIVNSPNHSISNGNSSLPNPPLPPLSLQTSTDSSHDLFLPTPPLPPLLAPSSPILQAAGSDIQSIPSPLQGNRTKSTESEFLQFQQQPQQQQPQQQQQHQQQHQHQQPQQQQQSQQSQQPQQQQQQRPSYTAPKKRRRPPPPLSGTATPSEVFHRNLVDAVSNVEDSDENERYVYPYSNGNTTDTTCHYLGDPRSQSLYRTQSVRSNPVPNTEHSLPPRLQTTSTGFLHQLFHKTSNNDWTADEDTYSTTRRDSSHHHHRPKLRNYVVDHPHHRPKTMDSFSQYTKGDSRRGSSRRVYSTYTNDGYTSDDEGLPLLRPGRPILRKQKSCSRVVGDTIACLIGVLIFLIVFGLYHAQPLESIAVEMGRVLASDKELIFDLHVKANNWNWWTVHVAEADISVFAFSQVVPLQFNTSAHPNGVDPAEYLGSCDHFDEALAFPSDHFSRLTAKAITQIRIKSPGADKSGNERWSRIIRYPYGLVARGVLKYRPLPFSWAYSQSIAICDVARVDPTTGKVSEDPDQGYCLSYGQVFR</sequence>
<evidence type="ECO:0000313" key="4">
    <source>
        <dbReference type="Proteomes" id="UP001448207"/>
    </source>
</evidence>
<reference evidence="3 4" key="1">
    <citation type="submission" date="2024-04" db="EMBL/GenBank/DDBJ databases">
        <title>Symmetric and asymmetric DNA N6-adenine methylation regulates different biological responses in Mucorales.</title>
        <authorList>
            <consortium name="Lawrence Berkeley National Laboratory"/>
            <person name="Lax C."/>
            <person name="Mondo S.J."/>
            <person name="Osorio-Concepcion M."/>
            <person name="Muszewska A."/>
            <person name="Corrochano-Luque M."/>
            <person name="Gutierrez G."/>
            <person name="Riley R."/>
            <person name="Lipzen A."/>
            <person name="Guo J."/>
            <person name="Hundley H."/>
            <person name="Amirebrahimi M."/>
            <person name="Ng V."/>
            <person name="Lorenzo-Gutierrez D."/>
            <person name="Binder U."/>
            <person name="Yang J."/>
            <person name="Song Y."/>
            <person name="Canovas D."/>
            <person name="Navarro E."/>
            <person name="Freitag M."/>
            <person name="Gabaldon T."/>
            <person name="Grigoriev I.V."/>
            <person name="Corrochano L.M."/>
            <person name="Nicolas F.E."/>
            <person name="Garre V."/>
        </authorList>
    </citation>
    <scope>NUCLEOTIDE SEQUENCE [LARGE SCALE GENOMIC DNA]</scope>
    <source>
        <strain evidence="3 4">L51</strain>
    </source>
</reference>
<name>A0ABR3BED1_PHYBL</name>
<gene>
    <name evidence="3" type="ORF">J3Q64DRAFT_1023676</name>
</gene>
<feature type="transmembrane region" description="Helical" evidence="2">
    <location>
        <begin position="411"/>
        <end position="432"/>
    </location>
</feature>
<feature type="compositionally biased region" description="Polar residues" evidence="1">
    <location>
        <begin position="140"/>
        <end position="163"/>
    </location>
</feature>
<feature type="region of interest" description="Disordered" evidence="1">
    <location>
        <begin position="317"/>
        <end position="382"/>
    </location>
</feature>
<protein>
    <submittedName>
        <fullName evidence="3">Uncharacterized protein</fullName>
    </submittedName>
</protein>
<keyword evidence="2" id="KW-0812">Transmembrane</keyword>
<keyword evidence="2" id="KW-0472">Membrane</keyword>
<evidence type="ECO:0000256" key="2">
    <source>
        <dbReference type="SAM" id="Phobius"/>
    </source>
</evidence>
<proteinExistence type="predicted"/>
<keyword evidence="2" id="KW-1133">Transmembrane helix</keyword>
<feature type="region of interest" description="Disordered" evidence="1">
    <location>
        <begin position="84"/>
        <end position="232"/>
    </location>
</feature>
<organism evidence="3 4">
    <name type="scientific">Phycomyces blakesleeanus</name>
    <dbReference type="NCBI Taxonomy" id="4837"/>
    <lineage>
        <taxon>Eukaryota</taxon>
        <taxon>Fungi</taxon>
        <taxon>Fungi incertae sedis</taxon>
        <taxon>Mucoromycota</taxon>
        <taxon>Mucoromycotina</taxon>
        <taxon>Mucoromycetes</taxon>
        <taxon>Mucorales</taxon>
        <taxon>Phycomycetaceae</taxon>
        <taxon>Phycomyces</taxon>
    </lineage>
</organism>
<feature type="compositionally biased region" description="Low complexity" evidence="1">
    <location>
        <begin position="164"/>
        <end position="205"/>
    </location>
</feature>
<dbReference type="Proteomes" id="UP001448207">
    <property type="component" value="Unassembled WGS sequence"/>
</dbReference>
<evidence type="ECO:0000313" key="3">
    <source>
        <dbReference type="EMBL" id="KAL0096526.1"/>
    </source>
</evidence>
<dbReference type="InterPro" id="IPR024260">
    <property type="entry name" value="Vac7"/>
</dbReference>
<feature type="compositionally biased region" description="Basic residues" evidence="1">
    <location>
        <begin position="333"/>
        <end position="342"/>
    </location>
</feature>
<dbReference type="PANTHER" id="PTHR28258:SF1">
    <property type="entry name" value="VACUOLAR SEGREGATION PROTEIN 7"/>
    <property type="match status" value="1"/>
</dbReference>
<dbReference type="PANTHER" id="PTHR28258">
    <property type="entry name" value="VACUOLAR SEGREGATION PROTEIN 7"/>
    <property type="match status" value="1"/>
</dbReference>
<accession>A0ABR3BED1</accession>
<dbReference type="EMBL" id="JBCLYO010000001">
    <property type="protein sequence ID" value="KAL0096526.1"/>
    <property type="molecule type" value="Genomic_DNA"/>
</dbReference>
<feature type="region of interest" description="Disordered" evidence="1">
    <location>
        <begin position="1"/>
        <end position="33"/>
    </location>
</feature>
<keyword evidence="4" id="KW-1185">Reference proteome</keyword>
<evidence type="ECO:0000256" key="1">
    <source>
        <dbReference type="SAM" id="MobiDB-lite"/>
    </source>
</evidence>
<dbReference type="Pfam" id="PF12751">
    <property type="entry name" value="Vac7"/>
    <property type="match status" value="1"/>
</dbReference>